<feature type="domain" description="B box-type" evidence="8">
    <location>
        <begin position="118"/>
        <end position="165"/>
    </location>
</feature>
<keyword evidence="1" id="KW-0479">Metal-binding</keyword>
<gene>
    <name evidence="9" type="ORF">ACJMK2_013456</name>
</gene>
<dbReference type="PROSITE" id="PS51125">
    <property type="entry name" value="NHL"/>
    <property type="match status" value="2"/>
</dbReference>
<dbReference type="Gene3D" id="4.10.830.40">
    <property type="match status" value="1"/>
</dbReference>
<keyword evidence="10" id="KW-1185">Reference proteome</keyword>
<dbReference type="PANTHER" id="PTHR25462:SF291">
    <property type="entry name" value="E3 UBIQUITIN-PROTEIN LIGASE TRIM45"/>
    <property type="match status" value="1"/>
</dbReference>
<evidence type="ECO:0000313" key="10">
    <source>
        <dbReference type="Proteomes" id="UP001634394"/>
    </source>
</evidence>
<evidence type="ECO:0000259" key="7">
    <source>
        <dbReference type="PROSITE" id="PS50089"/>
    </source>
</evidence>
<feature type="domain" description="RING-type" evidence="7">
    <location>
        <begin position="46"/>
        <end position="88"/>
    </location>
</feature>
<dbReference type="SMART" id="SM00336">
    <property type="entry name" value="BBOX"/>
    <property type="match status" value="2"/>
</dbReference>
<dbReference type="InterPro" id="IPR018957">
    <property type="entry name" value="Znf_C3HC4_RING-type"/>
</dbReference>
<dbReference type="InterPro" id="IPR013083">
    <property type="entry name" value="Znf_RING/FYVE/PHD"/>
</dbReference>
<comment type="caution">
    <text evidence="9">The sequence shown here is derived from an EMBL/GenBank/DDBJ whole genome shotgun (WGS) entry which is preliminary data.</text>
</comment>
<evidence type="ECO:0000313" key="9">
    <source>
        <dbReference type="EMBL" id="KAL3854178.1"/>
    </source>
</evidence>
<evidence type="ECO:0000256" key="5">
    <source>
        <dbReference type="PROSITE-ProRule" id="PRU00024"/>
    </source>
</evidence>
<evidence type="ECO:0000256" key="6">
    <source>
        <dbReference type="PROSITE-ProRule" id="PRU00504"/>
    </source>
</evidence>
<dbReference type="Gene3D" id="2.120.10.30">
    <property type="entry name" value="TolB, C-terminal domain"/>
    <property type="match status" value="1"/>
</dbReference>
<dbReference type="InterPro" id="IPR047153">
    <property type="entry name" value="TRIM45/56/19-like"/>
</dbReference>
<dbReference type="InterPro" id="IPR001258">
    <property type="entry name" value="NHL_repeat"/>
</dbReference>
<dbReference type="Gene3D" id="3.30.160.60">
    <property type="entry name" value="Classic Zinc Finger"/>
    <property type="match status" value="1"/>
</dbReference>
<dbReference type="InterPro" id="IPR011042">
    <property type="entry name" value="6-blade_b-propeller_TolB-like"/>
</dbReference>
<protein>
    <recommendedName>
        <fullName evidence="11">Tripartite motif-containing protein 2-like</fullName>
    </recommendedName>
</protein>
<sequence>MYRVYLKSNPLLHTKRLQADVLDKTNMADKPRNDPLHTYEEETENCTLCFKKFIEPKILPCFHSFCRRCLDIYAEKHVRNDKFPCPLCLMECSLPPTGVGDLQTNFYIKAAQTRASKVANTKCDTCEEGFRAESSCIECDQSLCDNCSKTHLKMTSSSNHHLVALGEKQERKKFLVSKTFCDRHSSDELTFYCRRCDVPVCLRCKVTIHENHPTEDLSDSASETRRDLDELLQSAKTSLPNLHNYLQEVSHYEETLEKTHAKIKHDIEKQTKKLHEAVDALSMKILDEISDEFSVENARMQNRRSIIKKTAKSLSLQLQSAAQVVSYGSDPDITRNRYILTKQLQGIAKRKPERELAKLNIDFKPSDMKNGPIEEMFGLLTKTRYPAETVQIEEYSSFVVDESFKAVSSICPTSDGKAWVASGWTTDVHLLYRHGLKIRTHVLDKTIDCIAIDETQDLYMTSSDQRMIGRPGPGFSLEKFKMVPGYHPRGITTTPTGEILVCLTQSLAFQDFKPSHKNKVIKLNNKGEVVEEYGADGKLFMYPLRVAVNVNGDICVTDCQKKCVFILKSDGKVKSIYEGMNSTEVEKEFEPRGIACDSRGHILVADSANHAIHLLDHNGQYMQLLLTESEGLFGPYALATDVDDCLWVGGRDAALKVFKCTWS</sequence>
<dbReference type="InterPro" id="IPR017907">
    <property type="entry name" value="Znf_RING_CS"/>
</dbReference>
<dbReference type="InterPro" id="IPR001841">
    <property type="entry name" value="Znf_RING"/>
</dbReference>
<dbReference type="GO" id="GO:0008270">
    <property type="term" value="F:zinc ion binding"/>
    <property type="evidence" value="ECO:0007669"/>
    <property type="project" value="UniProtKB-KW"/>
</dbReference>
<dbReference type="Pfam" id="PF00643">
    <property type="entry name" value="zf-B_box"/>
    <property type="match status" value="1"/>
</dbReference>
<accession>A0ABD3V0N1</accession>
<feature type="domain" description="B box-type" evidence="8">
    <location>
        <begin position="176"/>
        <end position="217"/>
    </location>
</feature>
<dbReference type="SUPFAM" id="SSF57845">
    <property type="entry name" value="B-box zinc-binding domain"/>
    <property type="match status" value="1"/>
</dbReference>
<evidence type="ECO:0000259" key="8">
    <source>
        <dbReference type="PROSITE" id="PS50119"/>
    </source>
</evidence>
<reference evidence="9 10" key="1">
    <citation type="submission" date="2024-11" db="EMBL/GenBank/DDBJ databases">
        <title>Chromosome-level genome assembly of the freshwater bivalve Anodonta woodiana.</title>
        <authorList>
            <person name="Chen X."/>
        </authorList>
    </citation>
    <scope>NUCLEOTIDE SEQUENCE [LARGE SCALE GENOMIC DNA]</scope>
    <source>
        <strain evidence="9">MN2024</strain>
        <tissue evidence="9">Gills</tissue>
    </source>
</reference>
<dbReference type="PANTHER" id="PTHR25462">
    <property type="entry name" value="BONUS, ISOFORM C-RELATED"/>
    <property type="match status" value="1"/>
</dbReference>
<feature type="repeat" description="NHL" evidence="6">
    <location>
        <begin position="527"/>
        <end position="570"/>
    </location>
</feature>
<dbReference type="EMBL" id="JBJQND010000014">
    <property type="protein sequence ID" value="KAL3854178.1"/>
    <property type="molecule type" value="Genomic_DNA"/>
</dbReference>
<dbReference type="SMART" id="SM00184">
    <property type="entry name" value="RING"/>
    <property type="match status" value="1"/>
</dbReference>
<dbReference type="Proteomes" id="UP001634394">
    <property type="component" value="Unassembled WGS sequence"/>
</dbReference>
<evidence type="ECO:0000256" key="1">
    <source>
        <dbReference type="ARBA" id="ARBA00022723"/>
    </source>
</evidence>
<evidence type="ECO:0008006" key="11">
    <source>
        <dbReference type="Google" id="ProtNLM"/>
    </source>
</evidence>
<dbReference type="Gene3D" id="3.30.40.10">
    <property type="entry name" value="Zinc/RING finger domain, C3HC4 (zinc finger)"/>
    <property type="match status" value="1"/>
</dbReference>
<evidence type="ECO:0000256" key="3">
    <source>
        <dbReference type="ARBA" id="ARBA00022771"/>
    </source>
</evidence>
<dbReference type="Pfam" id="PF00097">
    <property type="entry name" value="zf-C3HC4"/>
    <property type="match status" value="1"/>
</dbReference>
<dbReference type="SUPFAM" id="SSF57850">
    <property type="entry name" value="RING/U-box"/>
    <property type="match status" value="1"/>
</dbReference>
<keyword evidence="2" id="KW-0677">Repeat</keyword>
<keyword evidence="4" id="KW-0862">Zinc</keyword>
<proteinExistence type="predicted"/>
<dbReference type="PROSITE" id="PS00518">
    <property type="entry name" value="ZF_RING_1"/>
    <property type="match status" value="1"/>
</dbReference>
<name>A0ABD3V0N1_SINWO</name>
<organism evidence="9 10">
    <name type="scientific">Sinanodonta woodiana</name>
    <name type="common">Chinese pond mussel</name>
    <name type="synonym">Anodonta woodiana</name>
    <dbReference type="NCBI Taxonomy" id="1069815"/>
    <lineage>
        <taxon>Eukaryota</taxon>
        <taxon>Metazoa</taxon>
        <taxon>Spiralia</taxon>
        <taxon>Lophotrochozoa</taxon>
        <taxon>Mollusca</taxon>
        <taxon>Bivalvia</taxon>
        <taxon>Autobranchia</taxon>
        <taxon>Heteroconchia</taxon>
        <taxon>Palaeoheterodonta</taxon>
        <taxon>Unionida</taxon>
        <taxon>Unionoidea</taxon>
        <taxon>Unionidae</taxon>
        <taxon>Unioninae</taxon>
        <taxon>Sinanodonta</taxon>
    </lineage>
</organism>
<dbReference type="CDD" id="cd19757">
    <property type="entry name" value="Bbox1"/>
    <property type="match status" value="1"/>
</dbReference>
<dbReference type="InterPro" id="IPR000315">
    <property type="entry name" value="Znf_B-box"/>
</dbReference>
<dbReference type="AlphaFoldDB" id="A0ABD3V0N1"/>
<dbReference type="PROSITE" id="PS50119">
    <property type="entry name" value="ZF_BBOX"/>
    <property type="match status" value="2"/>
</dbReference>
<dbReference type="Pfam" id="PF01436">
    <property type="entry name" value="NHL"/>
    <property type="match status" value="2"/>
</dbReference>
<feature type="repeat" description="NHL" evidence="6">
    <location>
        <begin position="591"/>
        <end position="618"/>
    </location>
</feature>
<evidence type="ECO:0000256" key="2">
    <source>
        <dbReference type="ARBA" id="ARBA00022737"/>
    </source>
</evidence>
<dbReference type="PROSITE" id="PS50089">
    <property type="entry name" value="ZF_RING_2"/>
    <property type="match status" value="1"/>
</dbReference>
<dbReference type="SUPFAM" id="SSF101898">
    <property type="entry name" value="NHL repeat"/>
    <property type="match status" value="1"/>
</dbReference>
<keyword evidence="3 5" id="KW-0863">Zinc-finger</keyword>
<evidence type="ECO:0000256" key="4">
    <source>
        <dbReference type="ARBA" id="ARBA00022833"/>
    </source>
</evidence>